<sequence>MDYPKVMQFDSGADERETQINIDHFSHNIELFTSNNTVYRRLIRKGLKPHKVDKGGAIFIEKFDNMGKILQTGILKAE</sequence>
<evidence type="ECO:0000313" key="2">
    <source>
        <dbReference type="Proteomes" id="UP000306912"/>
    </source>
</evidence>
<dbReference type="OrthoDB" id="7675395at2"/>
<dbReference type="InParanoid" id="A0A5R8Q9H5"/>
<accession>A0A5R8Q9H5</accession>
<reference evidence="1 2" key="1">
    <citation type="submission" date="2019-05" db="EMBL/GenBank/DDBJ databases">
        <title>Culicoidintestinum kansasii gen. nov., sp. nov. from the gastrointestinal tract of the biting midge, Culicoides sonorensis.</title>
        <authorList>
            <person name="Neupane S."/>
            <person name="Ghosh A."/>
            <person name="Gunther S."/>
            <person name="Martin K."/>
            <person name="Zurek L."/>
        </authorList>
    </citation>
    <scope>NUCLEOTIDE SEQUENCE [LARGE SCALE GENOMIC DNA]</scope>
    <source>
        <strain evidence="1 2">CS-1</strain>
    </source>
</reference>
<keyword evidence="2" id="KW-1185">Reference proteome</keyword>
<proteinExistence type="predicted"/>
<gene>
    <name evidence="1" type="ORF">FEZ08_09580</name>
</gene>
<dbReference type="AlphaFoldDB" id="A0A5R8Q9H5"/>
<dbReference type="RefSeq" id="WP_138191787.1">
    <property type="nucleotide sequence ID" value="NZ_VBWP01000009.1"/>
</dbReference>
<comment type="caution">
    <text evidence="1">The sequence shown here is derived from an EMBL/GenBank/DDBJ whole genome shotgun (WGS) entry which is preliminary data.</text>
</comment>
<protein>
    <submittedName>
        <fullName evidence="1">Uncharacterized protein</fullName>
    </submittedName>
</protein>
<organism evidence="1 2">
    <name type="scientific">Culicoidibacter larvae</name>
    <dbReference type="NCBI Taxonomy" id="2579976"/>
    <lineage>
        <taxon>Bacteria</taxon>
        <taxon>Bacillati</taxon>
        <taxon>Bacillota</taxon>
        <taxon>Culicoidibacteria</taxon>
        <taxon>Culicoidibacterales</taxon>
        <taxon>Culicoidibacteraceae</taxon>
        <taxon>Culicoidibacter</taxon>
    </lineage>
</organism>
<dbReference type="Proteomes" id="UP000306912">
    <property type="component" value="Unassembled WGS sequence"/>
</dbReference>
<name>A0A5R8Q9H5_9FIRM</name>
<dbReference type="EMBL" id="VBWP01000009">
    <property type="protein sequence ID" value="TLG72073.1"/>
    <property type="molecule type" value="Genomic_DNA"/>
</dbReference>
<evidence type="ECO:0000313" key="1">
    <source>
        <dbReference type="EMBL" id="TLG72073.1"/>
    </source>
</evidence>